<keyword evidence="1" id="KW-0812">Transmembrane</keyword>
<keyword evidence="3" id="KW-1185">Reference proteome</keyword>
<protein>
    <submittedName>
        <fullName evidence="2">Uncharacterized protein</fullName>
    </submittedName>
</protein>
<reference evidence="2 3" key="1">
    <citation type="journal article" date="2019" name="Int. J. Syst. Evol. Microbiol.">
        <title>The Global Catalogue of Microorganisms (GCM) 10K type strain sequencing project: providing services to taxonomists for standard genome sequencing and annotation.</title>
        <authorList>
            <consortium name="The Broad Institute Genomics Platform"/>
            <consortium name="The Broad Institute Genome Sequencing Center for Infectious Disease"/>
            <person name="Wu L."/>
            <person name="Ma J."/>
        </authorList>
    </citation>
    <scope>NUCLEOTIDE SEQUENCE [LARGE SCALE GENOMIC DNA]</scope>
    <source>
        <strain evidence="2 3">WLHS5</strain>
    </source>
</reference>
<feature type="transmembrane region" description="Helical" evidence="1">
    <location>
        <begin position="37"/>
        <end position="59"/>
    </location>
</feature>
<dbReference type="EMBL" id="JBHSFA010000003">
    <property type="protein sequence ID" value="MFC4541680.1"/>
    <property type="molecule type" value="Genomic_DNA"/>
</dbReference>
<organism evidence="2 3">
    <name type="scientific">Halosolutus amylolyticus</name>
    <dbReference type="NCBI Taxonomy" id="2932267"/>
    <lineage>
        <taxon>Archaea</taxon>
        <taxon>Methanobacteriati</taxon>
        <taxon>Methanobacteriota</taxon>
        <taxon>Stenosarchaea group</taxon>
        <taxon>Halobacteria</taxon>
        <taxon>Halobacteriales</taxon>
        <taxon>Natrialbaceae</taxon>
        <taxon>Halosolutus</taxon>
    </lineage>
</organism>
<dbReference type="AlphaFoldDB" id="A0ABD5PM69"/>
<evidence type="ECO:0000313" key="2">
    <source>
        <dbReference type="EMBL" id="MFC4541680.1"/>
    </source>
</evidence>
<feature type="transmembrane region" description="Helical" evidence="1">
    <location>
        <begin position="65"/>
        <end position="87"/>
    </location>
</feature>
<keyword evidence="1" id="KW-1133">Transmembrane helix</keyword>
<gene>
    <name evidence="2" type="ORF">ACFO5R_07045</name>
</gene>
<comment type="caution">
    <text evidence="2">The sequence shown here is derived from an EMBL/GenBank/DDBJ whole genome shotgun (WGS) entry which is preliminary data.</text>
</comment>
<dbReference type="Proteomes" id="UP001595898">
    <property type="component" value="Unassembled WGS sequence"/>
</dbReference>
<keyword evidence="1" id="KW-0472">Membrane</keyword>
<name>A0ABD5PM69_9EURY</name>
<dbReference type="RefSeq" id="WP_250142294.1">
    <property type="nucleotide sequence ID" value="NZ_JALIQP010000006.1"/>
</dbReference>
<sequence length="92" mass="9458">MGIDSDRETDGGEITGLTQDELYTVVQTAVKDALIDVIGTVFLLGFALLLIGAGTQVILASSTTGVLFGVGFVSIGLVVAAAAFNLVPPFRE</sequence>
<evidence type="ECO:0000256" key="1">
    <source>
        <dbReference type="SAM" id="Phobius"/>
    </source>
</evidence>
<accession>A0ABD5PM69</accession>
<evidence type="ECO:0000313" key="3">
    <source>
        <dbReference type="Proteomes" id="UP001595898"/>
    </source>
</evidence>
<proteinExistence type="predicted"/>